<gene>
    <name evidence="2" type="ORF">I6J59_11200</name>
</gene>
<keyword evidence="3" id="KW-1185">Reference proteome</keyword>
<dbReference type="GeneID" id="93098887"/>
<name>A0ABX7H0L5_9BACT</name>
<dbReference type="SUPFAM" id="SSF56731">
    <property type="entry name" value="DNA primase core"/>
    <property type="match status" value="1"/>
</dbReference>
<dbReference type="RefSeq" id="WP_027200161.1">
    <property type="nucleotide sequence ID" value="NZ_CP069450.1"/>
</dbReference>
<evidence type="ECO:0000256" key="1">
    <source>
        <dbReference type="SAM" id="MobiDB-lite"/>
    </source>
</evidence>
<protein>
    <submittedName>
        <fullName evidence="2">Toprim domain-containing protein</fullName>
    </submittedName>
</protein>
<proteinExistence type="predicted"/>
<organism evidence="2 3">
    <name type="scientific">Butyricimonas virosa</name>
    <dbReference type="NCBI Taxonomy" id="544645"/>
    <lineage>
        <taxon>Bacteria</taxon>
        <taxon>Pseudomonadati</taxon>
        <taxon>Bacteroidota</taxon>
        <taxon>Bacteroidia</taxon>
        <taxon>Bacteroidales</taxon>
        <taxon>Odoribacteraceae</taxon>
        <taxon>Butyricimonas</taxon>
    </lineage>
</organism>
<dbReference type="Pfam" id="PF13155">
    <property type="entry name" value="Toprim_2"/>
    <property type="match status" value="1"/>
</dbReference>
<accession>A0ABX7H0L5</accession>
<evidence type="ECO:0000313" key="3">
    <source>
        <dbReference type="Proteomes" id="UP000654720"/>
    </source>
</evidence>
<sequence>MAKGELTYDDFLQRLNIQDILIDAGYHLNRRDGLRYPSYIRTDNSGIRIRGDKFIVTANGKCCFQPPQQKLYNVISFIKAFPEKFSEYRSGVSPDRLVNLVCNRLLHNPIEDRPIRIVQPKKDTVQFNLSDYDIHRFDPDNKETHKRFYPYFKNRGIDIFTQIAFAEHFILTSKHRADGLSYANLSFPLVLPKEPDKIVGLEERGRPKMDGSGSYKGKAEGSNSSEGLWIARFGNEPLHKAGGISWFESAYDAMAFYQIHRDAFRNNPDLSRKSIFVSTGGTPTDMQIRGMLAATPNITQYLCFDNDNAGRSFVEKFMAIAKQMKIPSDKIKVFPMLPCYKDWNDVLLNKLNGEYLESIKIEVPPIGSIQDKEELTENEGIHSQSNFHR</sequence>
<evidence type="ECO:0000313" key="2">
    <source>
        <dbReference type="EMBL" id="QRO48527.1"/>
    </source>
</evidence>
<feature type="region of interest" description="Disordered" evidence="1">
    <location>
        <begin position="203"/>
        <end position="223"/>
    </location>
</feature>
<reference evidence="2 3" key="1">
    <citation type="submission" date="2021-02" db="EMBL/GenBank/DDBJ databases">
        <title>FDA dAtabase for Regulatory Grade micrObial Sequences (FDA-ARGOS): Supporting development and validation of Infectious Disease Dx tests.</title>
        <authorList>
            <person name="Carlson P."/>
            <person name="Fischbach M."/>
            <person name="Hastie J."/>
            <person name="Bilen M."/>
            <person name="Cheng A."/>
            <person name="Tallon L."/>
            <person name="Sadzewicz L."/>
            <person name="Zhao X."/>
            <person name="Boylan J."/>
            <person name="Ott S."/>
            <person name="Bowen H."/>
            <person name="Vavikolanu K."/>
            <person name="Mehta A."/>
            <person name="Aluvathingal J."/>
            <person name="Nadendla S."/>
            <person name="Yan Y."/>
            <person name="Sichtig H."/>
        </authorList>
    </citation>
    <scope>NUCLEOTIDE SEQUENCE [LARGE SCALE GENOMIC DNA]</scope>
    <source>
        <strain evidence="2 3">FDAARGOS_1229</strain>
    </source>
</reference>
<dbReference type="Gene3D" id="3.40.1360.10">
    <property type="match status" value="1"/>
</dbReference>
<dbReference type="Proteomes" id="UP000654720">
    <property type="component" value="Chromosome"/>
</dbReference>
<dbReference type="EMBL" id="CP069450">
    <property type="protein sequence ID" value="QRO48527.1"/>
    <property type="molecule type" value="Genomic_DNA"/>
</dbReference>